<dbReference type="Proteomes" id="UP000014155">
    <property type="component" value="Unassembled WGS sequence"/>
</dbReference>
<dbReference type="EMBL" id="AORV01000039">
    <property type="protein sequence ID" value="EMS71312.1"/>
    <property type="molecule type" value="Genomic_DNA"/>
</dbReference>
<dbReference type="STRING" id="1195236.CTER_2804"/>
<feature type="transmembrane region" description="Helical" evidence="3">
    <location>
        <begin position="12"/>
        <end position="30"/>
    </location>
</feature>
<organism evidence="4 5">
    <name type="scientific">Ruminiclostridium cellobioparum subsp. termitidis CT1112</name>
    <dbReference type="NCBI Taxonomy" id="1195236"/>
    <lineage>
        <taxon>Bacteria</taxon>
        <taxon>Bacillati</taxon>
        <taxon>Bacillota</taxon>
        <taxon>Clostridia</taxon>
        <taxon>Eubacteriales</taxon>
        <taxon>Oscillospiraceae</taxon>
        <taxon>Ruminiclostridium</taxon>
    </lineage>
</organism>
<feature type="compositionally biased region" description="Low complexity" evidence="2">
    <location>
        <begin position="179"/>
        <end position="197"/>
    </location>
</feature>
<keyword evidence="3" id="KW-0812">Transmembrane</keyword>
<keyword evidence="1" id="KW-0175">Coiled coil</keyword>
<dbReference type="PATRIC" id="fig|1195236.3.peg.3124"/>
<comment type="caution">
    <text evidence="4">The sequence shown here is derived from an EMBL/GenBank/DDBJ whole genome shotgun (WGS) entry which is preliminary data.</text>
</comment>
<dbReference type="Gene3D" id="3.30.70.60">
    <property type="match status" value="1"/>
</dbReference>
<keyword evidence="3" id="KW-0472">Membrane</keyword>
<keyword evidence="3" id="KW-1133">Transmembrane helix</keyword>
<dbReference type="RefSeq" id="WP_004626602.1">
    <property type="nucleotide sequence ID" value="NZ_AORV01000039.1"/>
</dbReference>
<evidence type="ECO:0000313" key="4">
    <source>
        <dbReference type="EMBL" id="EMS71312.1"/>
    </source>
</evidence>
<sequence length="405" mass="44569">MKFALKRKEIMLISVLALLVYAFVFYKFVWTPVIPEIASQNEEMGRLQSEKAALDLNLQELESNKAKVLSIKSGSERLDGYLSSEANVMDCIEYMDKLAKIAGTDITNINIAAPLKKEAGKAVYYEIKIDFTTTQDIKGIRDIVDFIENSSKLINISRFEIKPEKEKAKTGTPVTAVKTPASAGTPANPANTNAGAGETPKENYVANMSISMYALKLESADKFYEYARHKFNRYQYGSISPLELTALDVLSGKANNITLGTNTAASDSDTKDFEINLNSFLSAGDNFTVFGTDKQRDKYSSKTNKYITMSVNINKSSYTVGITDAAGVSSSFSGAAPDRDLNMTISTNLSLIPENKGLGLKIKIFNNSGNKLNIVKKDVTKKVILTDRNAREIKDGNNQEKVLIK</sequence>
<gene>
    <name evidence="4" type="ORF">CTER_2804</name>
</gene>
<name>S0FI82_RUMCE</name>
<feature type="region of interest" description="Disordered" evidence="2">
    <location>
        <begin position="170"/>
        <end position="198"/>
    </location>
</feature>
<dbReference type="InterPro" id="IPR014717">
    <property type="entry name" value="Transl_elong_EF1B/ribsomal_bS6"/>
</dbReference>
<evidence type="ECO:0000313" key="5">
    <source>
        <dbReference type="Proteomes" id="UP000014155"/>
    </source>
</evidence>
<protein>
    <submittedName>
        <fullName evidence="4">Uncharacterized protein</fullName>
    </submittedName>
</protein>
<proteinExistence type="predicted"/>
<reference evidence="4 5" key="1">
    <citation type="journal article" date="2013" name="Genome Announc.">
        <title>Draft Genome Sequence of the Cellulolytic, Mesophilic, Anaerobic Bacterium Clostridium termitidis Strain CT1112 (DSM 5398).</title>
        <authorList>
            <person name="Lal S."/>
            <person name="Ramachandran U."/>
            <person name="Zhang X."/>
            <person name="Munir R."/>
            <person name="Sparling R."/>
            <person name="Levin D.B."/>
        </authorList>
    </citation>
    <scope>NUCLEOTIDE SEQUENCE [LARGE SCALE GENOMIC DNA]</scope>
    <source>
        <strain evidence="4 5">CT1112</strain>
    </source>
</reference>
<evidence type="ECO:0000256" key="1">
    <source>
        <dbReference type="SAM" id="Coils"/>
    </source>
</evidence>
<feature type="coiled-coil region" evidence="1">
    <location>
        <begin position="37"/>
        <end position="64"/>
    </location>
</feature>
<dbReference type="eggNOG" id="ENOG5033PM7">
    <property type="taxonomic scope" value="Bacteria"/>
</dbReference>
<accession>S0FI82</accession>
<evidence type="ECO:0000256" key="3">
    <source>
        <dbReference type="SAM" id="Phobius"/>
    </source>
</evidence>
<keyword evidence="5" id="KW-1185">Reference proteome</keyword>
<evidence type="ECO:0000256" key="2">
    <source>
        <dbReference type="SAM" id="MobiDB-lite"/>
    </source>
</evidence>
<dbReference type="AlphaFoldDB" id="S0FI82"/>